<feature type="transmembrane region" description="Helical" evidence="1">
    <location>
        <begin position="12"/>
        <end position="30"/>
    </location>
</feature>
<comment type="caution">
    <text evidence="2">The sequence shown here is derived from an EMBL/GenBank/DDBJ whole genome shotgun (WGS) entry which is preliminary data.</text>
</comment>
<reference evidence="2" key="1">
    <citation type="submission" date="2020-10" db="EMBL/GenBank/DDBJ databases">
        <authorList>
            <person name="Gilroy R."/>
        </authorList>
    </citation>
    <scope>NUCLEOTIDE SEQUENCE</scope>
    <source>
        <strain evidence="2">B2-22910</strain>
    </source>
</reference>
<keyword evidence="1" id="KW-1133">Transmembrane helix</keyword>
<accession>A0A9D9IFN7</accession>
<dbReference type="Proteomes" id="UP000823603">
    <property type="component" value="Unassembled WGS sequence"/>
</dbReference>
<name>A0A9D9IFN7_9BACT</name>
<reference evidence="2" key="2">
    <citation type="journal article" date="2021" name="PeerJ">
        <title>Extensive microbial diversity within the chicken gut microbiome revealed by metagenomics and culture.</title>
        <authorList>
            <person name="Gilroy R."/>
            <person name="Ravi A."/>
            <person name="Getino M."/>
            <person name="Pursley I."/>
            <person name="Horton D.L."/>
            <person name="Alikhan N.F."/>
            <person name="Baker D."/>
            <person name="Gharbi K."/>
            <person name="Hall N."/>
            <person name="Watson M."/>
            <person name="Adriaenssens E.M."/>
            <person name="Foster-Nyarko E."/>
            <person name="Jarju S."/>
            <person name="Secka A."/>
            <person name="Antonio M."/>
            <person name="Oren A."/>
            <person name="Chaudhuri R.R."/>
            <person name="La Ragione R."/>
            <person name="Hildebrand F."/>
            <person name="Pallen M.J."/>
        </authorList>
    </citation>
    <scope>NUCLEOTIDE SEQUENCE</scope>
    <source>
        <strain evidence="2">B2-22910</strain>
    </source>
</reference>
<evidence type="ECO:0000313" key="2">
    <source>
        <dbReference type="EMBL" id="MBO8470848.1"/>
    </source>
</evidence>
<proteinExistence type="predicted"/>
<gene>
    <name evidence="2" type="ORF">IAB82_03520</name>
</gene>
<dbReference type="EMBL" id="JADIMB010000050">
    <property type="protein sequence ID" value="MBO8470848.1"/>
    <property type="molecule type" value="Genomic_DNA"/>
</dbReference>
<evidence type="ECO:0000313" key="3">
    <source>
        <dbReference type="Proteomes" id="UP000823603"/>
    </source>
</evidence>
<keyword evidence="1" id="KW-0812">Transmembrane</keyword>
<dbReference type="AlphaFoldDB" id="A0A9D9IFN7"/>
<evidence type="ECO:0000256" key="1">
    <source>
        <dbReference type="SAM" id="Phobius"/>
    </source>
</evidence>
<organism evidence="2 3">
    <name type="scientific">Candidatus Cryptobacteroides faecavium</name>
    <dbReference type="NCBI Taxonomy" id="2840762"/>
    <lineage>
        <taxon>Bacteria</taxon>
        <taxon>Pseudomonadati</taxon>
        <taxon>Bacteroidota</taxon>
        <taxon>Bacteroidia</taxon>
        <taxon>Bacteroidales</taxon>
        <taxon>Candidatus Cryptobacteroides</taxon>
    </lineage>
</organism>
<sequence length="148" mass="16564">MEERFSRVRSAKDIAISVVLLAAGIGLIVTPDSVPLNITGYTLGVAGLILFFVMKTSYRDSETGEVMKKTEKYFPASRSESILKALSTDPQSLDLKEENKGNGLKVDTYFNTKTGHVFTQLFEYIPYKYEPCSPVYSYDISKAEKLIK</sequence>
<feature type="transmembrane region" description="Helical" evidence="1">
    <location>
        <begin position="36"/>
        <end position="54"/>
    </location>
</feature>
<keyword evidence="1" id="KW-0472">Membrane</keyword>
<protein>
    <submittedName>
        <fullName evidence="2">Uncharacterized protein</fullName>
    </submittedName>
</protein>